<evidence type="ECO:0000313" key="3">
    <source>
        <dbReference type="Proteomes" id="UP000318416"/>
    </source>
</evidence>
<dbReference type="RefSeq" id="WP_145795833.1">
    <property type="nucleotide sequence ID" value="NZ_BAAABR010000047.1"/>
</dbReference>
<dbReference type="Proteomes" id="UP000318416">
    <property type="component" value="Unassembled WGS sequence"/>
</dbReference>
<comment type="caution">
    <text evidence="2">The sequence shown here is derived from an EMBL/GenBank/DDBJ whole genome shotgun (WGS) entry which is preliminary data.</text>
</comment>
<name>A0A561EZP0_9ACTN</name>
<gene>
    <name evidence="2" type="ORF">FB465_6252</name>
</gene>
<feature type="domain" description="MoxR-vWA-beta-propeller ternary system" evidence="1">
    <location>
        <begin position="9"/>
        <end position="128"/>
    </location>
</feature>
<evidence type="ECO:0000313" key="2">
    <source>
        <dbReference type="EMBL" id="TWE21085.1"/>
    </source>
</evidence>
<dbReference type="InterPro" id="IPR045548">
    <property type="entry name" value="bpX5"/>
</dbReference>
<sequence>MTTAPRVALQWRRREPPLPAAAVVGLGAQARALAAATRERLAAGVQLRAVADAEALVVLGPFGDLPWVDGARYLGWDGGILVPTTAGPWPSAALWREALASSENRLVVLLPGTALVAAMPSRTADPAALGSLGSLADEPAHAAP</sequence>
<protein>
    <recommendedName>
        <fullName evidence="1">MoxR-vWA-beta-propeller ternary system domain-containing protein</fullName>
    </recommendedName>
</protein>
<dbReference type="Pfam" id="PF19921">
    <property type="entry name" value="bpX5"/>
    <property type="match status" value="1"/>
</dbReference>
<proteinExistence type="predicted"/>
<dbReference type="AlphaFoldDB" id="A0A561EZP0"/>
<organism evidence="2 3">
    <name type="scientific">Kitasatospora atroaurantiaca</name>
    <dbReference type="NCBI Taxonomy" id="285545"/>
    <lineage>
        <taxon>Bacteria</taxon>
        <taxon>Bacillati</taxon>
        <taxon>Actinomycetota</taxon>
        <taxon>Actinomycetes</taxon>
        <taxon>Kitasatosporales</taxon>
        <taxon>Streptomycetaceae</taxon>
        <taxon>Kitasatospora</taxon>
    </lineage>
</organism>
<accession>A0A561EZP0</accession>
<evidence type="ECO:0000259" key="1">
    <source>
        <dbReference type="Pfam" id="PF19921"/>
    </source>
</evidence>
<reference evidence="2 3" key="1">
    <citation type="submission" date="2019-06" db="EMBL/GenBank/DDBJ databases">
        <title>Sequencing the genomes of 1000 actinobacteria strains.</title>
        <authorList>
            <person name="Klenk H.-P."/>
        </authorList>
    </citation>
    <scope>NUCLEOTIDE SEQUENCE [LARGE SCALE GENOMIC DNA]</scope>
    <source>
        <strain evidence="2 3">DSM 41649</strain>
    </source>
</reference>
<dbReference type="OrthoDB" id="3691052at2"/>
<keyword evidence="3" id="KW-1185">Reference proteome</keyword>
<dbReference type="EMBL" id="VIVR01000001">
    <property type="protein sequence ID" value="TWE21085.1"/>
    <property type="molecule type" value="Genomic_DNA"/>
</dbReference>